<evidence type="ECO:0000256" key="1">
    <source>
        <dbReference type="ARBA" id="ARBA00004401"/>
    </source>
</evidence>
<dbReference type="GO" id="GO:0005886">
    <property type="term" value="C:plasma membrane"/>
    <property type="evidence" value="ECO:0007669"/>
    <property type="project" value="UniProtKB-SubCell"/>
</dbReference>
<dbReference type="InterPro" id="IPR027304">
    <property type="entry name" value="Trigger_fact/SurA_dom_sf"/>
</dbReference>
<dbReference type="RefSeq" id="WP_127071067.1">
    <property type="nucleotide sequence ID" value="NZ_BMKB01000003.1"/>
</dbReference>
<keyword evidence="2" id="KW-1003">Cell membrane</keyword>
<keyword evidence="5 8" id="KW-0472">Membrane</keyword>
<comment type="caution">
    <text evidence="10">The sequence shown here is derived from an EMBL/GenBank/DDBJ whole genome shotgun (WGS) entry which is preliminary data.</text>
</comment>
<evidence type="ECO:0000256" key="5">
    <source>
        <dbReference type="ARBA" id="ARBA00023136"/>
    </source>
</evidence>
<comment type="similarity">
    <text evidence="7">Belongs to the PpiD chaperone family.</text>
</comment>
<feature type="domain" description="PpiC" evidence="9">
    <location>
        <begin position="246"/>
        <end position="365"/>
    </location>
</feature>
<dbReference type="InterPro" id="IPR000297">
    <property type="entry name" value="PPIase_PpiC"/>
</dbReference>
<sequence>MLDSLRNAGRSWVAKVLIGVLILAVAGFGIPSVFLDLNANTVARVGDQNVTARDFDRLYRSQLNQFAAQTGQSLTAQQALAFGVPGSVLGQLANDAAIETLAQRLDLGASDERLAAFVRRDPSFAGALGAFDRSEFVAVLRQAGYTESEYLNLQRRAAKREQVGAIFDGLALPQTAFDIARAYENERRVIEFIELNPVLFAVIDEPSEEELAQFFEENQNRFRTEETRRVRVLPLTAETLAAGIEVSDTEIEAEYERTSSQYQTVERRSVHQLVLANEEIETIFTQGLADGVSFEDLVAEAGAEGRVQALGTLQQSQMTDTSLANAAFGLEEGEFAIISGAQGPRAIWVSEIIEGGVQPLDEVRDAIERSLATSRAQGLLLDAFDAIDEARAAFQPIDDVAAHFGLAIYELDLTRSGDALAEIDAIPADARSNVTQQIFDASETANITPAINLGSNRTVFFEIENVQPVRDQTLDEVRDEAIAAWQELQSELSMIAAAEDMVASLDSGADMFMTASQAGQIPQVSQAFSRDGSGDATIGADVARAAFMGTVGAAGYAPIASGEVVVFQVTEVMEADADAQSNIAAALSANFPDQMFGSFVEGLREDTPIRINESTLNRLIGLE</sequence>
<dbReference type="Pfam" id="PF13624">
    <property type="entry name" value="SurA_N_3"/>
    <property type="match status" value="1"/>
</dbReference>
<evidence type="ECO:0000313" key="10">
    <source>
        <dbReference type="EMBL" id="GGA52536.1"/>
    </source>
</evidence>
<dbReference type="Proteomes" id="UP000596977">
    <property type="component" value="Unassembled WGS sequence"/>
</dbReference>
<keyword evidence="3 8" id="KW-0812">Transmembrane</keyword>
<gene>
    <name evidence="10" type="primary">ppiD</name>
    <name evidence="10" type="ORF">GCM10011499_23280</name>
</gene>
<evidence type="ECO:0000256" key="7">
    <source>
        <dbReference type="ARBA" id="ARBA00038408"/>
    </source>
</evidence>
<dbReference type="PANTHER" id="PTHR47529:SF1">
    <property type="entry name" value="PERIPLASMIC CHAPERONE PPID"/>
    <property type="match status" value="1"/>
</dbReference>
<evidence type="ECO:0000256" key="4">
    <source>
        <dbReference type="ARBA" id="ARBA00022989"/>
    </source>
</evidence>
<keyword evidence="4 8" id="KW-1133">Transmembrane helix</keyword>
<evidence type="ECO:0000259" key="9">
    <source>
        <dbReference type="Pfam" id="PF13145"/>
    </source>
</evidence>
<dbReference type="EMBL" id="BMKB01000003">
    <property type="protein sequence ID" value="GGA52536.1"/>
    <property type="molecule type" value="Genomic_DNA"/>
</dbReference>
<evidence type="ECO:0000256" key="3">
    <source>
        <dbReference type="ARBA" id="ARBA00022692"/>
    </source>
</evidence>
<protein>
    <submittedName>
        <fullName evidence="10">Peptidyl-prolyl cis-trans isomerase</fullName>
    </submittedName>
</protein>
<accession>A0A916RFP4</accession>
<name>A0A916RFP4_9HYPH</name>
<dbReference type="InterPro" id="IPR052029">
    <property type="entry name" value="PpiD_chaperone"/>
</dbReference>
<evidence type="ECO:0000256" key="2">
    <source>
        <dbReference type="ARBA" id="ARBA00022475"/>
    </source>
</evidence>
<organism evidence="10 11">
    <name type="scientific">Pelagibacterium lentulum</name>
    <dbReference type="NCBI Taxonomy" id="2029865"/>
    <lineage>
        <taxon>Bacteria</taxon>
        <taxon>Pseudomonadati</taxon>
        <taxon>Pseudomonadota</taxon>
        <taxon>Alphaproteobacteria</taxon>
        <taxon>Hyphomicrobiales</taxon>
        <taxon>Devosiaceae</taxon>
        <taxon>Pelagibacterium</taxon>
    </lineage>
</organism>
<comment type="subcellular location">
    <subcellularLocation>
        <location evidence="1">Cell membrane</location>
        <topology evidence="1">Single-pass type II membrane protein</topology>
    </subcellularLocation>
</comment>
<dbReference type="SUPFAM" id="SSF109998">
    <property type="entry name" value="Triger factor/SurA peptide-binding domain-like"/>
    <property type="match status" value="1"/>
</dbReference>
<dbReference type="Pfam" id="PF13145">
    <property type="entry name" value="Rotamase_2"/>
    <property type="match status" value="1"/>
</dbReference>
<dbReference type="PANTHER" id="PTHR47529">
    <property type="entry name" value="PEPTIDYL-PROLYL CIS-TRANS ISOMERASE D"/>
    <property type="match status" value="1"/>
</dbReference>
<keyword evidence="11" id="KW-1185">Reference proteome</keyword>
<evidence type="ECO:0000256" key="6">
    <source>
        <dbReference type="ARBA" id="ARBA00023186"/>
    </source>
</evidence>
<keyword evidence="6" id="KW-0143">Chaperone</keyword>
<dbReference type="OrthoDB" id="9768393at2"/>
<dbReference type="GO" id="GO:0003755">
    <property type="term" value="F:peptidyl-prolyl cis-trans isomerase activity"/>
    <property type="evidence" value="ECO:0007669"/>
    <property type="project" value="InterPro"/>
</dbReference>
<reference evidence="10 11" key="1">
    <citation type="journal article" date="2014" name="Int. J. Syst. Evol. Microbiol.">
        <title>Complete genome sequence of Corynebacterium casei LMG S-19264T (=DSM 44701T), isolated from a smear-ripened cheese.</title>
        <authorList>
            <consortium name="US DOE Joint Genome Institute (JGI-PGF)"/>
            <person name="Walter F."/>
            <person name="Albersmeier A."/>
            <person name="Kalinowski J."/>
            <person name="Ruckert C."/>
        </authorList>
    </citation>
    <scope>NUCLEOTIDE SEQUENCE [LARGE SCALE GENOMIC DNA]</scope>
    <source>
        <strain evidence="10 11">CGMCC 1.15896</strain>
    </source>
</reference>
<dbReference type="AlphaFoldDB" id="A0A916RFP4"/>
<evidence type="ECO:0000313" key="11">
    <source>
        <dbReference type="Proteomes" id="UP000596977"/>
    </source>
</evidence>
<proteinExistence type="inferred from homology"/>
<keyword evidence="10" id="KW-0413">Isomerase</keyword>
<evidence type="ECO:0000256" key="8">
    <source>
        <dbReference type="SAM" id="Phobius"/>
    </source>
</evidence>
<feature type="transmembrane region" description="Helical" evidence="8">
    <location>
        <begin position="12"/>
        <end position="34"/>
    </location>
</feature>